<dbReference type="EMBL" id="AWGB01000028">
    <property type="protein sequence ID" value="ESQ89770.1"/>
    <property type="molecule type" value="Genomic_DNA"/>
</dbReference>
<gene>
    <name evidence="3" type="ORF">ABENE_13590</name>
</gene>
<dbReference type="SUPFAM" id="SSF54001">
    <property type="entry name" value="Cysteine proteinases"/>
    <property type="match status" value="1"/>
</dbReference>
<dbReference type="GO" id="GO:0006508">
    <property type="term" value="P:proteolysis"/>
    <property type="evidence" value="ECO:0007669"/>
    <property type="project" value="InterPro"/>
</dbReference>
<dbReference type="PROSITE" id="PS00639">
    <property type="entry name" value="THIOL_PROTEASE_HIS"/>
    <property type="match status" value="1"/>
</dbReference>
<name>V4PW11_9CAUL</name>
<feature type="domain" description="Peptidase C1A papain C-terminal" evidence="2">
    <location>
        <begin position="56"/>
        <end position="271"/>
    </location>
</feature>
<organism evidence="3 4">
    <name type="scientific">Asticcacaulis benevestitus DSM 16100 = ATCC BAA-896</name>
    <dbReference type="NCBI Taxonomy" id="1121022"/>
    <lineage>
        <taxon>Bacteria</taxon>
        <taxon>Pseudomonadati</taxon>
        <taxon>Pseudomonadota</taxon>
        <taxon>Alphaproteobacteria</taxon>
        <taxon>Caulobacterales</taxon>
        <taxon>Caulobacteraceae</taxon>
        <taxon>Asticcacaulis</taxon>
    </lineage>
</organism>
<evidence type="ECO:0000259" key="2">
    <source>
        <dbReference type="SMART" id="SM00645"/>
    </source>
</evidence>
<dbReference type="InterPro" id="IPR000668">
    <property type="entry name" value="Peptidase_C1A_C"/>
</dbReference>
<proteinExistence type="predicted"/>
<keyword evidence="4" id="KW-1185">Reference proteome</keyword>
<dbReference type="eggNOG" id="COG4870">
    <property type="taxonomic scope" value="Bacteria"/>
</dbReference>
<dbReference type="CDD" id="cd02619">
    <property type="entry name" value="Peptidase_C1"/>
    <property type="match status" value="1"/>
</dbReference>
<reference evidence="3 4" key="1">
    <citation type="journal article" date="2014" name="Nature">
        <title>Sequential evolution of bacterial morphology by co-option of a developmental regulator.</title>
        <authorList>
            <person name="Jiang C."/>
            <person name="Brown P.J."/>
            <person name="Ducret A."/>
            <person name="Brun Y.V."/>
        </authorList>
    </citation>
    <scope>NUCLEOTIDE SEQUENCE [LARGE SCALE GENOMIC DNA]</scope>
    <source>
        <strain evidence="3 4">DSM 16100</strain>
    </source>
</reference>
<dbReference type="AlphaFoldDB" id="V4PW11"/>
<feature type="signal peptide" evidence="1">
    <location>
        <begin position="1"/>
        <end position="23"/>
    </location>
</feature>
<sequence>MERRLFVASMAAVGAGLFSEASAQNPTPALGLNFLPADEMSRLPKTLGSKGVNPPIASVRALAPPVGNQGQQGSCVGWSVGYGLASCLLNRRNQNVVLTSPSFVYNRGMLIDSVTNHWPINCGTGMYIETALSYLQGFGILPKVAFDYDPATCSRLPKLDEDNVARGNRVISGWKVATDLAYAKTSLASGVPLILGIQVRRDFLQWAKPEGKVYRAVNSPIVGGHAMLITGYDDTKGAFEIMNSWDTWWGDAGFAWVSYETILADATVAGQLRMYTVTPS</sequence>
<dbReference type="Gene3D" id="3.90.70.10">
    <property type="entry name" value="Cysteine proteinases"/>
    <property type="match status" value="1"/>
</dbReference>
<dbReference type="Proteomes" id="UP000017837">
    <property type="component" value="Unassembled WGS sequence"/>
</dbReference>
<dbReference type="InterPro" id="IPR025660">
    <property type="entry name" value="Pept_his_AS"/>
</dbReference>
<dbReference type="SMART" id="SM00645">
    <property type="entry name" value="Pept_C1"/>
    <property type="match status" value="1"/>
</dbReference>
<evidence type="ECO:0000313" key="4">
    <source>
        <dbReference type="Proteomes" id="UP000017837"/>
    </source>
</evidence>
<keyword evidence="1" id="KW-0732">Signal</keyword>
<feature type="chain" id="PRO_5004725140" description="Peptidase C1A papain C-terminal domain-containing protein" evidence="1">
    <location>
        <begin position="24"/>
        <end position="280"/>
    </location>
</feature>
<evidence type="ECO:0000256" key="1">
    <source>
        <dbReference type="SAM" id="SignalP"/>
    </source>
</evidence>
<protein>
    <recommendedName>
        <fullName evidence="2">Peptidase C1A papain C-terminal domain-containing protein</fullName>
    </recommendedName>
</protein>
<dbReference type="Pfam" id="PF00112">
    <property type="entry name" value="Peptidase_C1"/>
    <property type="match status" value="1"/>
</dbReference>
<dbReference type="OrthoDB" id="5318987at2"/>
<evidence type="ECO:0000313" key="3">
    <source>
        <dbReference type="EMBL" id="ESQ89770.1"/>
    </source>
</evidence>
<dbReference type="STRING" id="1121022.GCA_000376105_01931"/>
<dbReference type="RefSeq" id="WP_018081597.1">
    <property type="nucleotide sequence ID" value="NZ_AQWM01000006.1"/>
</dbReference>
<dbReference type="InterPro" id="IPR038765">
    <property type="entry name" value="Papain-like_cys_pep_sf"/>
</dbReference>
<accession>V4PW11</accession>
<dbReference type="PATRIC" id="fig|1121022.4.peg.2760"/>
<comment type="caution">
    <text evidence="3">The sequence shown here is derived from an EMBL/GenBank/DDBJ whole genome shotgun (WGS) entry which is preliminary data.</text>
</comment>
<dbReference type="GO" id="GO:0008234">
    <property type="term" value="F:cysteine-type peptidase activity"/>
    <property type="evidence" value="ECO:0007669"/>
    <property type="project" value="InterPro"/>
</dbReference>